<evidence type="ECO:0000313" key="3">
    <source>
        <dbReference type="Proteomes" id="UP000002630"/>
    </source>
</evidence>
<evidence type="ECO:0000313" key="2">
    <source>
        <dbReference type="EMBL" id="CBJ28427.1"/>
    </source>
</evidence>
<feature type="compositionally biased region" description="Acidic residues" evidence="1">
    <location>
        <begin position="110"/>
        <end position="119"/>
    </location>
</feature>
<accession>D7FH52</accession>
<dbReference type="AlphaFoldDB" id="D7FH52"/>
<proteinExistence type="predicted"/>
<dbReference type="EMBL" id="FN649755">
    <property type="protein sequence ID" value="CBJ28427.1"/>
    <property type="molecule type" value="Genomic_DNA"/>
</dbReference>
<dbReference type="EMBL" id="FN647737">
    <property type="protein sequence ID" value="CBJ28427.1"/>
    <property type="molecule type" value="Genomic_DNA"/>
</dbReference>
<feature type="region of interest" description="Disordered" evidence="1">
    <location>
        <begin position="18"/>
        <end position="226"/>
    </location>
</feature>
<dbReference type="InParanoid" id="D7FH52"/>
<feature type="compositionally biased region" description="Low complexity" evidence="1">
    <location>
        <begin position="55"/>
        <end position="95"/>
    </location>
</feature>
<dbReference type="OrthoDB" id="10591252at2759"/>
<gene>
    <name evidence="2" type="ORF">Esi_0105_0039</name>
</gene>
<keyword evidence="3" id="KW-1185">Reference proteome</keyword>
<name>D7FH52_ECTSI</name>
<protein>
    <submittedName>
        <fullName evidence="2">Uncharacterized protein</fullName>
    </submittedName>
</protein>
<organism evidence="2 3">
    <name type="scientific">Ectocarpus siliculosus</name>
    <name type="common">Brown alga</name>
    <name type="synonym">Conferva siliculosa</name>
    <dbReference type="NCBI Taxonomy" id="2880"/>
    <lineage>
        <taxon>Eukaryota</taxon>
        <taxon>Sar</taxon>
        <taxon>Stramenopiles</taxon>
        <taxon>Ochrophyta</taxon>
        <taxon>PX clade</taxon>
        <taxon>Phaeophyceae</taxon>
        <taxon>Ectocarpales</taxon>
        <taxon>Ectocarpaceae</taxon>
        <taxon>Ectocarpus</taxon>
    </lineage>
</organism>
<sequence length="226" mass="23314">MNVIRASRRQNRELEEAEAAAAAAAKDSKGDVYQNPMQRARVASSSDHSDGTAYSSGSVSSRFSSTQASRAAAAAAASKATVGRGRSSGRISSKGLTGTLTREGFSSSNNDDDDEEEEIGGIFDTMEMGRSRAVGEGSKGGGGRGEKSRRKGGGGGGSGRKGRMMSRTFSGRGNRSGAEEAPQATAAEGDPQESDLSRTLRPAVLRAGRPIPRNPSNAGIERGSAR</sequence>
<dbReference type="Proteomes" id="UP000002630">
    <property type="component" value="Linkage Group LG30"/>
</dbReference>
<reference evidence="2 3" key="1">
    <citation type="journal article" date="2010" name="Nature">
        <title>The Ectocarpus genome and the independent evolution of multicellularity in brown algae.</title>
        <authorList>
            <person name="Cock J.M."/>
            <person name="Sterck L."/>
            <person name="Rouze P."/>
            <person name="Scornet D."/>
            <person name="Allen A.E."/>
            <person name="Amoutzias G."/>
            <person name="Anthouard V."/>
            <person name="Artiguenave F."/>
            <person name="Aury J.M."/>
            <person name="Badger J.H."/>
            <person name="Beszteri B."/>
            <person name="Billiau K."/>
            <person name="Bonnet E."/>
            <person name="Bothwell J.H."/>
            <person name="Bowler C."/>
            <person name="Boyen C."/>
            <person name="Brownlee C."/>
            <person name="Carrano C.J."/>
            <person name="Charrier B."/>
            <person name="Cho G.Y."/>
            <person name="Coelho S.M."/>
            <person name="Collen J."/>
            <person name="Corre E."/>
            <person name="Da Silva C."/>
            <person name="Delage L."/>
            <person name="Delaroque N."/>
            <person name="Dittami S.M."/>
            <person name="Doulbeau S."/>
            <person name="Elias M."/>
            <person name="Farnham G."/>
            <person name="Gachon C.M."/>
            <person name="Gschloessl B."/>
            <person name="Heesch S."/>
            <person name="Jabbari K."/>
            <person name="Jubin C."/>
            <person name="Kawai H."/>
            <person name="Kimura K."/>
            <person name="Kloareg B."/>
            <person name="Kupper F.C."/>
            <person name="Lang D."/>
            <person name="Le Bail A."/>
            <person name="Leblanc C."/>
            <person name="Lerouge P."/>
            <person name="Lohr M."/>
            <person name="Lopez P.J."/>
            <person name="Martens C."/>
            <person name="Maumus F."/>
            <person name="Michel G."/>
            <person name="Miranda-Saavedra D."/>
            <person name="Morales J."/>
            <person name="Moreau H."/>
            <person name="Motomura T."/>
            <person name="Nagasato C."/>
            <person name="Napoli C.A."/>
            <person name="Nelson D.R."/>
            <person name="Nyvall-Collen P."/>
            <person name="Peters A.F."/>
            <person name="Pommier C."/>
            <person name="Potin P."/>
            <person name="Poulain J."/>
            <person name="Quesneville H."/>
            <person name="Read B."/>
            <person name="Rensing S.A."/>
            <person name="Ritter A."/>
            <person name="Rousvoal S."/>
            <person name="Samanta M."/>
            <person name="Samson G."/>
            <person name="Schroeder D.C."/>
            <person name="Segurens B."/>
            <person name="Strittmatter M."/>
            <person name="Tonon T."/>
            <person name="Tregear J.W."/>
            <person name="Valentin K."/>
            <person name="von Dassow P."/>
            <person name="Yamagishi T."/>
            <person name="Van de Peer Y."/>
            <person name="Wincker P."/>
        </authorList>
    </citation>
    <scope>NUCLEOTIDE SEQUENCE [LARGE SCALE GENOMIC DNA]</scope>
    <source>
        <strain evidence="3">Ec32 / CCAP1310/4</strain>
    </source>
</reference>
<evidence type="ECO:0000256" key="1">
    <source>
        <dbReference type="SAM" id="MobiDB-lite"/>
    </source>
</evidence>